<dbReference type="FunFam" id="3.40.50.300:FF:000006">
    <property type="entry name" value="DNA-binding transcriptional regulator NtrC"/>
    <property type="match status" value="1"/>
</dbReference>
<dbReference type="GO" id="GO:0005524">
    <property type="term" value="F:ATP binding"/>
    <property type="evidence" value="ECO:0007669"/>
    <property type="project" value="UniProtKB-KW"/>
</dbReference>
<comment type="caution">
    <text evidence="7">The sequence shown here is derived from an EMBL/GenBank/DDBJ whole genome shotgun (WGS) entry which is preliminary data.</text>
</comment>
<dbReference type="InterPro" id="IPR002078">
    <property type="entry name" value="Sigma_54_int"/>
</dbReference>
<evidence type="ECO:0000313" key="8">
    <source>
        <dbReference type="Proteomes" id="UP000318478"/>
    </source>
</evidence>
<dbReference type="GO" id="GO:0006355">
    <property type="term" value="P:regulation of DNA-templated transcription"/>
    <property type="evidence" value="ECO:0007669"/>
    <property type="project" value="InterPro"/>
</dbReference>
<dbReference type="PANTHER" id="PTHR32071:SF57">
    <property type="entry name" value="C4-DICARBOXYLATE TRANSPORT TRANSCRIPTIONAL REGULATORY PROTEIN DCTD"/>
    <property type="match status" value="1"/>
</dbReference>
<evidence type="ECO:0000256" key="3">
    <source>
        <dbReference type="ARBA" id="ARBA00023015"/>
    </source>
</evidence>
<name>A0A5C5YQJ4_9BACT</name>
<evidence type="ECO:0000259" key="6">
    <source>
        <dbReference type="PROSITE" id="PS50045"/>
    </source>
</evidence>
<feature type="compositionally biased region" description="Polar residues" evidence="5">
    <location>
        <begin position="1"/>
        <end position="10"/>
    </location>
</feature>
<dbReference type="PROSITE" id="PS50045">
    <property type="entry name" value="SIGMA54_INTERACT_4"/>
    <property type="match status" value="1"/>
</dbReference>
<sequence>MASAQLSPSIESLLAPPPDSPDSWVLGASPRITQIARHAEKAAEVQCTVLVTGETGTGKEVWARALHRLSRRRDKPLVPVNCAALTSTLAESQLFGHEKGAFTGAAGQSLGVFRAANGGVVFLDEVGEMPLELQPKLLRVLQESEVTPVGAAHPERINVQVIAATNRDLEVEVQEGRFREDLYYRLNMVELRVPPLRERVEDIPMFVRYFSQRFAARYGRDLWEPSEVELREFSEYSWPGNIRQLGHVIEQAYVLDCEPTLPNRRQGQTEAAALPFTDLNKLREVAVKQALRSTQGHKGRAAKLLGVHPNTMTRLLAQIKQNSRDQ</sequence>
<dbReference type="SUPFAM" id="SSF46689">
    <property type="entry name" value="Homeodomain-like"/>
    <property type="match status" value="1"/>
</dbReference>
<dbReference type="AlphaFoldDB" id="A0A5C5YQJ4"/>
<accession>A0A5C5YQJ4</accession>
<protein>
    <submittedName>
        <fullName evidence="7">Transcriptional regulatory protein QseF</fullName>
    </submittedName>
</protein>
<dbReference type="SUPFAM" id="SSF52540">
    <property type="entry name" value="P-loop containing nucleoside triphosphate hydrolases"/>
    <property type="match status" value="1"/>
</dbReference>
<dbReference type="Pfam" id="PF00158">
    <property type="entry name" value="Sigma54_activat"/>
    <property type="match status" value="1"/>
</dbReference>
<feature type="domain" description="Sigma-54 factor interaction" evidence="6">
    <location>
        <begin position="25"/>
        <end position="254"/>
    </location>
</feature>
<gene>
    <name evidence="7" type="primary">qseF_2</name>
    <name evidence="7" type="ORF">Pla123a_24550</name>
</gene>
<dbReference type="SMART" id="SM00382">
    <property type="entry name" value="AAA"/>
    <property type="match status" value="1"/>
</dbReference>
<organism evidence="7 8">
    <name type="scientific">Posidoniimonas polymericola</name>
    <dbReference type="NCBI Taxonomy" id="2528002"/>
    <lineage>
        <taxon>Bacteria</taxon>
        <taxon>Pseudomonadati</taxon>
        <taxon>Planctomycetota</taxon>
        <taxon>Planctomycetia</taxon>
        <taxon>Pirellulales</taxon>
        <taxon>Lacipirellulaceae</taxon>
        <taxon>Posidoniimonas</taxon>
    </lineage>
</organism>
<dbReference type="Pfam" id="PF25601">
    <property type="entry name" value="AAA_lid_14"/>
    <property type="match status" value="1"/>
</dbReference>
<dbReference type="Gene3D" id="1.10.8.60">
    <property type="match status" value="1"/>
</dbReference>
<evidence type="ECO:0000313" key="7">
    <source>
        <dbReference type="EMBL" id="TWT77027.1"/>
    </source>
</evidence>
<evidence type="ECO:0000256" key="2">
    <source>
        <dbReference type="ARBA" id="ARBA00022840"/>
    </source>
</evidence>
<keyword evidence="8" id="KW-1185">Reference proteome</keyword>
<dbReference type="PANTHER" id="PTHR32071">
    <property type="entry name" value="TRANSCRIPTIONAL REGULATORY PROTEIN"/>
    <property type="match status" value="1"/>
</dbReference>
<evidence type="ECO:0000256" key="4">
    <source>
        <dbReference type="ARBA" id="ARBA00023163"/>
    </source>
</evidence>
<dbReference type="EMBL" id="SJPO01000005">
    <property type="protein sequence ID" value="TWT77027.1"/>
    <property type="molecule type" value="Genomic_DNA"/>
</dbReference>
<evidence type="ECO:0000256" key="5">
    <source>
        <dbReference type="SAM" id="MobiDB-lite"/>
    </source>
</evidence>
<dbReference type="Proteomes" id="UP000318478">
    <property type="component" value="Unassembled WGS sequence"/>
</dbReference>
<dbReference type="CDD" id="cd00009">
    <property type="entry name" value="AAA"/>
    <property type="match status" value="1"/>
</dbReference>
<evidence type="ECO:0000256" key="1">
    <source>
        <dbReference type="ARBA" id="ARBA00022741"/>
    </source>
</evidence>
<dbReference type="Gene3D" id="1.10.10.60">
    <property type="entry name" value="Homeodomain-like"/>
    <property type="match status" value="1"/>
</dbReference>
<dbReference type="Pfam" id="PF02954">
    <property type="entry name" value="HTH_8"/>
    <property type="match status" value="1"/>
</dbReference>
<dbReference type="InterPro" id="IPR009057">
    <property type="entry name" value="Homeodomain-like_sf"/>
</dbReference>
<dbReference type="Gene3D" id="3.40.50.300">
    <property type="entry name" value="P-loop containing nucleotide triphosphate hydrolases"/>
    <property type="match status" value="1"/>
</dbReference>
<dbReference type="InterPro" id="IPR027417">
    <property type="entry name" value="P-loop_NTPase"/>
</dbReference>
<dbReference type="InterPro" id="IPR003593">
    <property type="entry name" value="AAA+_ATPase"/>
</dbReference>
<reference evidence="7 8" key="1">
    <citation type="submission" date="2019-02" db="EMBL/GenBank/DDBJ databases">
        <title>Deep-cultivation of Planctomycetes and their phenomic and genomic characterization uncovers novel biology.</title>
        <authorList>
            <person name="Wiegand S."/>
            <person name="Jogler M."/>
            <person name="Boedeker C."/>
            <person name="Pinto D."/>
            <person name="Vollmers J."/>
            <person name="Rivas-Marin E."/>
            <person name="Kohn T."/>
            <person name="Peeters S.H."/>
            <person name="Heuer A."/>
            <person name="Rast P."/>
            <person name="Oberbeckmann S."/>
            <person name="Bunk B."/>
            <person name="Jeske O."/>
            <person name="Meyerdierks A."/>
            <person name="Storesund J.E."/>
            <person name="Kallscheuer N."/>
            <person name="Luecker S."/>
            <person name="Lage O.M."/>
            <person name="Pohl T."/>
            <person name="Merkel B.J."/>
            <person name="Hornburger P."/>
            <person name="Mueller R.-W."/>
            <person name="Bruemmer F."/>
            <person name="Labrenz M."/>
            <person name="Spormann A.M."/>
            <person name="Op Den Camp H."/>
            <person name="Overmann J."/>
            <person name="Amann R."/>
            <person name="Jetten M.S.M."/>
            <person name="Mascher T."/>
            <person name="Medema M.H."/>
            <person name="Devos D.P."/>
            <person name="Kaster A.-K."/>
            <person name="Ovreas L."/>
            <person name="Rohde M."/>
            <person name="Galperin M.Y."/>
            <person name="Jogler C."/>
        </authorList>
    </citation>
    <scope>NUCLEOTIDE SEQUENCE [LARGE SCALE GENOMIC DNA]</scope>
    <source>
        <strain evidence="7 8">Pla123a</strain>
    </source>
</reference>
<dbReference type="PROSITE" id="PS00688">
    <property type="entry name" value="SIGMA54_INTERACT_3"/>
    <property type="match status" value="1"/>
</dbReference>
<keyword evidence="2" id="KW-0067">ATP-binding</keyword>
<dbReference type="GO" id="GO:0043565">
    <property type="term" value="F:sequence-specific DNA binding"/>
    <property type="evidence" value="ECO:0007669"/>
    <property type="project" value="InterPro"/>
</dbReference>
<dbReference type="InterPro" id="IPR002197">
    <property type="entry name" value="HTH_Fis"/>
</dbReference>
<dbReference type="InterPro" id="IPR025944">
    <property type="entry name" value="Sigma_54_int_dom_CS"/>
</dbReference>
<proteinExistence type="predicted"/>
<keyword evidence="1" id="KW-0547">Nucleotide-binding</keyword>
<dbReference type="InterPro" id="IPR058031">
    <property type="entry name" value="AAA_lid_NorR"/>
</dbReference>
<feature type="region of interest" description="Disordered" evidence="5">
    <location>
        <begin position="1"/>
        <end position="21"/>
    </location>
</feature>
<keyword evidence="4" id="KW-0804">Transcription</keyword>
<keyword evidence="3" id="KW-0805">Transcription regulation</keyword>